<keyword evidence="4" id="KW-0812">Transmembrane</keyword>
<accession>A0A5C5X3E8</accession>
<protein>
    <submittedName>
        <fullName evidence="5">Heme A synthase</fullName>
    </submittedName>
</protein>
<name>A0A5C5X3E8_9PLAN</name>
<dbReference type="GO" id="GO:0046872">
    <property type="term" value="F:metal ion binding"/>
    <property type="evidence" value="ECO:0007669"/>
    <property type="project" value="UniProtKB-KW"/>
</dbReference>
<keyword evidence="1" id="KW-0479">Metal-binding</keyword>
<keyword evidence="2" id="KW-0560">Oxidoreductase</keyword>
<keyword evidence="6" id="KW-1185">Reference proteome</keyword>
<sequence length="324" mass="35419">MAPSSATTRFHRFAISTLCVAMVTLVFGALTTSKNAGMAFRDWPTSDGQAMLTYPWLSDFARNWDKFLEHGHRLAGMLIGIWSIALVSAAYAFKQSRAVKMLSIAILIGVICQGLLGGFRVQLDERGLAMLHGSFAAIVFSLMGAAIALTSPGWGSPETETSRGQMRMMKVLAIAIVIVLGLQYFLGGLIRHRGTGLHEHLGLGILSLALIFFNFINCGGSSSQWLRRSATILALIALGQVLLGAGAWIFRFGFAPMGYVAVSDSIQQVTLRTVHTVWGIVTFQYAIVHLLRVLRVDHLSIFDREEPVVLRRQDQQLVTEGGPK</sequence>
<gene>
    <name evidence="5" type="primary">ctaA</name>
    <name evidence="5" type="ORF">KOR42_06780</name>
</gene>
<feature type="transmembrane region" description="Helical" evidence="4">
    <location>
        <begin position="129"/>
        <end position="150"/>
    </location>
</feature>
<feature type="transmembrane region" description="Helical" evidence="4">
    <location>
        <begin position="202"/>
        <end position="220"/>
    </location>
</feature>
<evidence type="ECO:0000256" key="3">
    <source>
        <dbReference type="ARBA" id="ARBA00023004"/>
    </source>
</evidence>
<keyword evidence="3" id="KW-0408">Iron</keyword>
<evidence type="ECO:0000313" key="5">
    <source>
        <dbReference type="EMBL" id="TWT57318.1"/>
    </source>
</evidence>
<dbReference type="PANTHER" id="PTHR35457:SF1">
    <property type="entry name" value="HEME A SYNTHASE"/>
    <property type="match status" value="1"/>
</dbReference>
<dbReference type="RefSeq" id="WP_146507164.1">
    <property type="nucleotide sequence ID" value="NZ_SIHI01000001.1"/>
</dbReference>
<evidence type="ECO:0000256" key="4">
    <source>
        <dbReference type="SAM" id="Phobius"/>
    </source>
</evidence>
<feature type="transmembrane region" description="Helical" evidence="4">
    <location>
        <begin position="105"/>
        <end position="123"/>
    </location>
</feature>
<dbReference type="InterPro" id="IPR050450">
    <property type="entry name" value="COX15/CtaA_HemeA_synthase"/>
</dbReference>
<keyword evidence="4" id="KW-1133">Transmembrane helix</keyword>
<feature type="transmembrane region" description="Helical" evidence="4">
    <location>
        <begin position="74"/>
        <end position="93"/>
    </location>
</feature>
<dbReference type="GO" id="GO:0016491">
    <property type="term" value="F:oxidoreductase activity"/>
    <property type="evidence" value="ECO:0007669"/>
    <property type="project" value="UniProtKB-KW"/>
</dbReference>
<feature type="transmembrane region" description="Helical" evidence="4">
    <location>
        <begin position="274"/>
        <end position="294"/>
    </location>
</feature>
<evidence type="ECO:0000256" key="1">
    <source>
        <dbReference type="ARBA" id="ARBA00022723"/>
    </source>
</evidence>
<evidence type="ECO:0000313" key="6">
    <source>
        <dbReference type="Proteomes" id="UP000317243"/>
    </source>
</evidence>
<evidence type="ECO:0000256" key="2">
    <source>
        <dbReference type="ARBA" id="ARBA00023002"/>
    </source>
</evidence>
<keyword evidence="4" id="KW-0472">Membrane</keyword>
<dbReference type="EMBL" id="SIHI01000001">
    <property type="protein sequence ID" value="TWT57318.1"/>
    <property type="molecule type" value="Genomic_DNA"/>
</dbReference>
<dbReference type="AlphaFoldDB" id="A0A5C5X3E8"/>
<reference evidence="5 6" key="1">
    <citation type="submission" date="2019-02" db="EMBL/GenBank/DDBJ databases">
        <title>Deep-cultivation of Planctomycetes and their phenomic and genomic characterization uncovers novel biology.</title>
        <authorList>
            <person name="Wiegand S."/>
            <person name="Jogler M."/>
            <person name="Boedeker C."/>
            <person name="Pinto D."/>
            <person name="Vollmers J."/>
            <person name="Rivas-Marin E."/>
            <person name="Kohn T."/>
            <person name="Peeters S.H."/>
            <person name="Heuer A."/>
            <person name="Rast P."/>
            <person name="Oberbeckmann S."/>
            <person name="Bunk B."/>
            <person name="Jeske O."/>
            <person name="Meyerdierks A."/>
            <person name="Storesund J.E."/>
            <person name="Kallscheuer N."/>
            <person name="Luecker S."/>
            <person name="Lage O.M."/>
            <person name="Pohl T."/>
            <person name="Merkel B.J."/>
            <person name="Hornburger P."/>
            <person name="Mueller R.-W."/>
            <person name="Bruemmer F."/>
            <person name="Labrenz M."/>
            <person name="Spormann A.M."/>
            <person name="Op Den Camp H."/>
            <person name="Overmann J."/>
            <person name="Amann R."/>
            <person name="Jetten M.S.M."/>
            <person name="Mascher T."/>
            <person name="Medema M.H."/>
            <person name="Devos D.P."/>
            <person name="Kaster A.-K."/>
            <person name="Ovreas L."/>
            <person name="Rohde M."/>
            <person name="Galperin M.Y."/>
            <person name="Jogler C."/>
        </authorList>
    </citation>
    <scope>NUCLEOTIDE SEQUENCE [LARGE SCALE GENOMIC DNA]</scope>
    <source>
        <strain evidence="5 6">KOR42</strain>
    </source>
</reference>
<proteinExistence type="predicted"/>
<dbReference type="OrthoDB" id="128939at2"/>
<comment type="caution">
    <text evidence="5">The sequence shown here is derived from an EMBL/GenBank/DDBJ whole genome shotgun (WGS) entry which is preliminary data.</text>
</comment>
<dbReference type="PANTHER" id="PTHR35457">
    <property type="entry name" value="HEME A SYNTHASE"/>
    <property type="match status" value="1"/>
</dbReference>
<feature type="transmembrane region" description="Helical" evidence="4">
    <location>
        <begin position="171"/>
        <end position="190"/>
    </location>
</feature>
<feature type="transmembrane region" description="Helical" evidence="4">
    <location>
        <begin position="232"/>
        <end position="254"/>
    </location>
</feature>
<dbReference type="Proteomes" id="UP000317243">
    <property type="component" value="Unassembled WGS sequence"/>
</dbReference>
<organism evidence="5 6">
    <name type="scientific">Thalassoglobus neptunius</name>
    <dbReference type="NCBI Taxonomy" id="1938619"/>
    <lineage>
        <taxon>Bacteria</taxon>
        <taxon>Pseudomonadati</taxon>
        <taxon>Planctomycetota</taxon>
        <taxon>Planctomycetia</taxon>
        <taxon>Planctomycetales</taxon>
        <taxon>Planctomycetaceae</taxon>
        <taxon>Thalassoglobus</taxon>
    </lineage>
</organism>